<sequence length="234" mass="26375">MTPPPLVRPVTFDQFWRDLTFIHWPVAPDSIAHLYPPGTRPDVFADGLTYVGLVPFTMTTKLGAALPLPYLGSFHETNVRLYSIDDAGRHGVLFRSLETTRLAVVPVTRIGLGVPYTWAKMRITRSGNKITYHSVRRWPQRGLHNRVTVAVGDAIEPTPLEVWLTARWGAHTRRAGRTWWLPNVHDEWPLRAAEIVELHDELVQAAGVRPAGDRLRALFSPGVRTQFGRPSVVQ</sequence>
<dbReference type="SUPFAM" id="SSF160104">
    <property type="entry name" value="Acetoacetate decarboxylase-like"/>
    <property type="match status" value="1"/>
</dbReference>
<evidence type="ECO:0000313" key="2">
    <source>
        <dbReference type="Proteomes" id="UP000192739"/>
    </source>
</evidence>
<reference evidence="1 2" key="1">
    <citation type="submission" date="2017-02" db="EMBL/GenBank/DDBJ databases">
        <title>The new phylogeny of genus Mycobacterium.</title>
        <authorList>
            <person name="Tortoli E."/>
            <person name="Trovato A."/>
            <person name="Cirillo D.M."/>
        </authorList>
    </citation>
    <scope>NUCLEOTIDE SEQUENCE [LARGE SCALE GENOMIC DNA]</scope>
    <source>
        <strain evidence="1 2">DSM 44049</strain>
    </source>
</reference>
<proteinExistence type="predicted"/>
<dbReference type="InterPro" id="IPR023375">
    <property type="entry name" value="ADC_dom_sf"/>
</dbReference>
<name>A0A1E3SEZ3_MYCIE</name>
<keyword evidence="2" id="KW-1185">Reference proteome</keyword>
<dbReference type="EMBL" id="MVHT01000054">
    <property type="protein sequence ID" value="ORB00295.1"/>
    <property type="molecule type" value="Genomic_DNA"/>
</dbReference>
<dbReference type="Proteomes" id="UP000192739">
    <property type="component" value="Unassembled WGS sequence"/>
</dbReference>
<protein>
    <recommendedName>
        <fullName evidence="3">DUF2071 domain-containing protein</fullName>
    </recommendedName>
</protein>
<comment type="caution">
    <text evidence="1">The sequence shown here is derived from an EMBL/GenBank/DDBJ whole genome shotgun (WGS) entry which is preliminary data.</text>
</comment>
<dbReference type="PANTHER" id="PTHR39186:SF1">
    <property type="entry name" value="DUF2071 DOMAIN-CONTAINING PROTEIN"/>
    <property type="match status" value="1"/>
</dbReference>
<evidence type="ECO:0000313" key="1">
    <source>
        <dbReference type="EMBL" id="ORB00295.1"/>
    </source>
</evidence>
<dbReference type="OrthoDB" id="150993at2"/>
<dbReference type="Pfam" id="PF09844">
    <property type="entry name" value="DUF2071"/>
    <property type="match status" value="1"/>
</dbReference>
<accession>A0A1E3SEZ3</accession>
<evidence type="ECO:0008006" key="3">
    <source>
        <dbReference type="Google" id="ProtNLM"/>
    </source>
</evidence>
<organism evidence="1 2">
    <name type="scientific">Mycobacterium intermedium</name>
    <dbReference type="NCBI Taxonomy" id="28445"/>
    <lineage>
        <taxon>Bacteria</taxon>
        <taxon>Bacillati</taxon>
        <taxon>Actinomycetota</taxon>
        <taxon>Actinomycetes</taxon>
        <taxon>Mycobacteriales</taxon>
        <taxon>Mycobacteriaceae</taxon>
        <taxon>Mycobacterium</taxon>
        <taxon>Mycobacterium simiae complex</taxon>
    </lineage>
</organism>
<dbReference type="AlphaFoldDB" id="A0A1E3SEZ3"/>
<gene>
    <name evidence="1" type="ORF">BST27_18695</name>
</gene>
<dbReference type="InterPro" id="IPR018644">
    <property type="entry name" value="DUF2071"/>
</dbReference>
<dbReference type="PANTHER" id="PTHR39186">
    <property type="entry name" value="DUF2071 FAMILY PROTEIN"/>
    <property type="match status" value="1"/>
</dbReference>